<dbReference type="PANTHER" id="PTHR19446">
    <property type="entry name" value="REVERSE TRANSCRIPTASES"/>
    <property type="match status" value="1"/>
</dbReference>
<protein>
    <submittedName>
        <fullName evidence="1">Uncharacterized protein</fullName>
    </submittedName>
</protein>
<organism evidence="1 2">
    <name type="scientific">Pleurodeles waltl</name>
    <name type="common">Iberian ribbed newt</name>
    <dbReference type="NCBI Taxonomy" id="8319"/>
    <lineage>
        <taxon>Eukaryota</taxon>
        <taxon>Metazoa</taxon>
        <taxon>Chordata</taxon>
        <taxon>Craniata</taxon>
        <taxon>Vertebrata</taxon>
        <taxon>Euteleostomi</taxon>
        <taxon>Amphibia</taxon>
        <taxon>Batrachia</taxon>
        <taxon>Caudata</taxon>
        <taxon>Salamandroidea</taxon>
        <taxon>Salamandridae</taxon>
        <taxon>Pleurodelinae</taxon>
        <taxon>Pleurodeles</taxon>
    </lineage>
</organism>
<gene>
    <name evidence="1" type="ORF">NDU88_002104</name>
</gene>
<accession>A0AAV7M1G0</accession>
<proteinExistence type="predicted"/>
<evidence type="ECO:0000313" key="2">
    <source>
        <dbReference type="Proteomes" id="UP001066276"/>
    </source>
</evidence>
<sequence length="276" mass="30589">MRPEVVSQISKAISTYLKCNDTADTPLPLLWDALKEVMRGEFIGISAADNELRREKRAQLQQQVTELNTRGRVPEGLVKTQLRPATTCGDRLGQGGIPALLLRHSYYVGSNRCSHLLANRLRAQHKRAEVTSIRLPGGPAVTSDARIISTFRHFYRDLYSAQQADLGPSLHYLEQAHTAKLMPEEASPLEAPISLAEVISAIAWLEALKSLRPDGFSGAFYKAFCYSFAPILTRLFNNIRELGNMPPSMLDMAVECKGYPKEKLRGANIITAVPSI</sequence>
<dbReference type="EMBL" id="JANPWB010000014">
    <property type="protein sequence ID" value="KAJ1096974.1"/>
    <property type="molecule type" value="Genomic_DNA"/>
</dbReference>
<dbReference type="Proteomes" id="UP001066276">
    <property type="component" value="Chromosome 10"/>
</dbReference>
<dbReference type="AlphaFoldDB" id="A0AAV7M1G0"/>
<keyword evidence="2" id="KW-1185">Reference proteome</keyword>
<evidence type="ECO:0000313" key="1">
    <source>
        <dbReference type="EMBL" id="KAJ1096974.1"/>
    </source>
</evidence>
<reference evidence="1" key="1">
    <citation type="journal article" date="2022" name="bioRxiv">
        <title>Sequencing and chromosome-scale assembly of the giantPleurodeles waltlgenome.</title>
        <authorList>
            <person name="Brown T."/>
            <person name="Elewa A."/>
            <person name="Iarovenko S."/>
            <person name="Subramanian E."/>
            <person name="Araus A.J."/>
            <person name="Petzold A."/>
            <person name="Susuki M."/>
            <person name="Suzuki K.-i.T."/>
            <person name="Hayashi T."/>
            <person name="Toyoda A."/>
            <person name="Oliveira C."/>
            <person name="Osipova E."/>
            <person name="Leigh N.D."/>
            <person name="Simon A."/>
            <person name="Yun M.H."/>
        </authorList>
    </citation>
    <scope>NUCLEOTIDE SEQUENCE</scope>
    <source>
        <strain evidence="1">20211129_DDA</strain>
        <tissue evidence="1">Liver</tissue>
    </source>
</reference>
<name>A0AAV7M1G0_PLEWA</name>
<comment type="caution">
    <text evidence="1">The sequence shown here is derived from an EMBL/GenBank/DDBJ whole genome shotgun (WGS) entry which is preliminary data.</text>
</comment>